<dbReference type="Proteomes" id="UP000019478">
    <property type="component" value="Unassembled WGS sequence"/>
</dbReference>
<evidence type="ECO:0000256" key="1">
    <source>
        <dbReference type="SAM" id="Phobius"/>
    </source>
</evidence>
<protein>
    <submittedName>
        <fullName evidence="2">Uncharacterized protein</fullName>
    </submittedName>
</protein>
<accession>W9XCM8</accession>
<dbReference type="RefSeq" id="XP_007737393.1">
    <property type="nucleotide sequence ID" value="XM_007739203.1"/>
</dbReference>
<reference evidence="2 3" key="1">
    <citation type="submission" date="2013-03" db="EMBL/GenBank/DDBJ databases">
        <title>The Genome Sequence of Capronia epimyces CBS 606.96.</title>
        <authorList>
            <consortium name="The Broad Institute Genomics Platform"/>
            <person name="Cuomo C."/>
            <person name="de Hoog S."/>
            <person name="Gorbushina A."/>
            <person name="Walker B."/>
            <person name="Young S.K."/>
            <person name="Zeng Q."/>
            <person name="Gargeya S."/>
            <person name="Fitzgerald M."/>
            <person name="Haas B."/>
            <person name="Abouelleil A."/>
            <person name="Allen A.W."/>
            <person name="Alvarado L."/>
            <person name="Arachchi H.M."/>
            <person name="Berlin A.M."/>
            <person name="Chapman S.B."/>
            <person name="Gainer-Dewar J."/>
            <person name="Goldberg J."/>
            <person name="Griggs A."/>
            <person name="Gujja S."/>
            <person name="Hansen M."/>
            <person name="Howarth C."/>
            <person name="Imamovic A."/>
            <person name="Ireland A."/>
            <person name="Larimer J."/>
            <person name="McCowan C."/>
            <person name="Murphy C."/>
            <person name="Pearson M."/>
            <person name="Poon T.W."/>
            <person name="Priest M."/>
            <person name="Roberts A."/>
            <person name="Saif S."/>
            <person name="Shea T."/>
            <person name="Sisk P."/>
            <person name="Sykes S."/>
            <person name="Wortman J."/>
            <person name="Nusbaum C."/>
            <person name="Birren B."/>
        </authorList>
    </citation>
    <scope>NUCLEOTIDE SEQUENCE [LARGE SCALE GENOMIC DNA]</scope>
    <source>
        <strain evidence="2 3">CBS 606.96</strain>
    </source>
</reference>
<keyword evidence="1" id="KW-0472">Membrane</keyword>
<sequence>MHSTDQYGRVHAPSWLDDSSDFSNPDLLETNSDPPLFWRKTYAGPIDDISFGDYDKEGDAVGLPTMRIVLTVLAAAIVLFATRPRLFADTILCLLVFAPYPDFARYSRWCIFLPLVLYDTTQGKLESALMLGILTTTSSIDWSYAWAVVNRTYILV</sequence>
<proteinExistence type="predicted"/>
<dbReference type="EMBL" id="AMGY01000009">
    <property type="protein sequence ID" value="EXJ77948.1"/>
    <property type="molecule type" value="Genomic_DNA"/>
</dbReference>
<comment type="caution">
    <text evidence="2">The sequence shown here is derived from an EMBL/GenBank/DDBJ whole genome shotgun (WGS) entry which is preliminary data.</text>
</comment>
<dbReference type="GeneID" id="19173193"/>
<organism evidence="2 3">
    <name type="scientific">Capronia epimyces CBS 606.96</name>
    <dbReference type="NCBI Taxonomy" id="1182542"/>
    <lineage>
        <taxon>Eukaryota</taxon>
        <taxon>Fungi</taxon>
        <taxon>Dikarya</taxon>
        <taxon>Ascomycota</taxon>
        <taxon>Pezizomycotina</taxon>
        <taxon>Eurotiomycetes</taxon>
        <taxon>Chaetothyriomycetidae</taxon>
        <taxon>Chaetothyriales</taxon>
        <taxon>Herpotrichiellaceae</taxon>
        <taxon>Capronia</taxon>
    </lineage>
</organism>
<keyword evidence="3" id="KW-1185">Reference proteome</keyword>
<dbReference type="HOGENOM" id="CLU_1686340_0_0_1"/>
<feature type="transmembrane region" description="Helical" evidence="1">
    <location>
        <begin position="61"/>
        <end position="81"/>
    </location>
</feature>
<evidence type="ECO:0000313" key="3">
    <source>
        <dbReference type="Proteomes" id="UP000019478"/>
    </source>
</evidence>
<keyword evidence="1" id="KW-1133">Transmembrane helix</keyword>
<evidence type="ECO:0000313" key="2">
    <source>
        <dbReference type="EMBL" id="EXJ77948.1"/>
    </source>
</evidence>
<keyword evidence="1" id="KW-0812">Transmembrane</keyword>
<gene>
    <name evidence="2" type="ORF">A1O3_09107</name>
</gene>
<dbReference type="OrthoDB" id="10444983at2759"/>
<dbReference type="AlphaFoldDB" id="W9XCM8"/>
<name>W9XCM8_9EURO</name>